<dbReference type="RefSeq" id="WP_083061279.1">
    <property type="nucleotide sequence ID" value="NZ_JACKVM010000011.1"/>
</dbReference>
<feature type="transmembrane region" description="Helical" evidence="5">
    <location>
        <begin position="43"/>
        <end position="61"/>
    </location>
</feature>
<keyword evidence="2 5" id="KW-0812">Transmembrane</keyword>
<proteinExistence type="predicted"/>
<dbReference type="Pfam" id="PF02361">
    <property type="entry name" value="CbiQ"/>
    <property type="match status" value="1"/>
</dbReference>
<evidence type="ECO:0000256" key="2">
    <source>
        <dbReference type="ARBA" id="ARBA00022692"/>
    </source>
</evidence>
<dbReference type="GO" id="GO:0005886">
    <property type="term" value="C:plasma membrane"/>
    <property type="evidence" value="ECO:0007669"/>
    <property type="project" value="TreeGrafter"/>
</dbReference>
<dbReference type="OrthoDB" id="509049at2"/>
<evidence type="ECO:0000313" key="6">
    <source>
        <dbReference type="EMBL" id="ORA02474.1"/>
    </source>
</evidence>
<comment type="caution">
    <text evidence="6">The sequence shown here is derived from an EMBL/GenBank/DDBJ whole genome shotgun (WGS) entry which is preliminary data.</text>
</comment>
<reference evidence="6 7" key="1">
    <citation type="submission" date="2017-02" db="EMBL/GenBank/DDBJ databases">
        <title>The new phylogeny of genus Mycobacterium.</title>
        <authorList>
            <person name="Tortoli E."/>
            <person name="Trovato A."/>
            <person name="Cirillo D.M."/>
        </authorList>
    </citation>
    <scope>NUCLEOTIDE SEQUENCE [LARGE SCALE GENOMIC DNA]</scope>
    <source>
        <strain evidence="6 7">DSM 45578</strain>
    </source>
</reference>
<organism evidence="6 7">
    <name type="scientific">Mycolicibacterium bacteremicum</name>
    <name type="common">Mycobacterium bacteremicum</name>
    <dbReference type="NCBI Taxonomy" id="564198"/>
    <lineage>
        <taxon>Bacteria</taxon>
        <taxon>Bacillati</taxon>
        <taxon>Actinomycetota</taxon>
        <taxon>Actinomycetes</taxon>
        <taxon>Mycobacteriales</taxon>
        <taxon>Mycobacteriaceae</taxon>
        <taxon>Mycolicibacterium</taxon>
    </lineage>
</organism>
<comment type="subcellular location">
    <subcellularLocation>
        <location evidence="1">Membrane</location>
        <topology evidence="1">Multi-pass membrane protein</topology>
    </subcellularLocation>
</comment>
<feature type="transmembrane region" description="Helical" evidence="5">
    <location>
        <begin position="68"/>
        <end position="85"/>
    </location>
</feature>
<name>A0A1W9YR19_MYCBA</name>
<keyword evidence="7" id="KW-1185">Reference proteome</keyword>
<dbReference type="STRING" id="564198.BST17_23375"/>
<feature type="transmembrane region" description="Helical" evidence="5">
    <location>
        <begin position="91"/>
        <end position="110"/>
    </location>
</feature>
<gene>
    <name evidence="6" type="ORF">BST17_23375</name>
</gene>
<dbReference type="Proteomes" id="UP000192366">
    <property type="component" value="Unassembled WGS sequence"/>
</dbReference>
<dbReference type="EMBL" id="MVHJ01000028">
    <property type="protein sequence ID" value="ORA02474.1"/>
    <property type="molecule type" value="Genomic_DNA"/>
</dbReference>
<evidence type="ECO:0000256" key="4">
    <source>
        <dbReference type="ARBA" id="ARBA00023136"/>
    </source>
</evidence>
<dbReference type="CDD" id="cd16914">
    <property type="entry name" value="EcfT"/>
    <property type="match status" value="1"/>
</dbReference>
<dbReference type="AlphaFoldDB" id="A0A1W9YR19"/>
<sequence length="200" mass="21428">MTMLGHYRPGASWLHRLPAGVKLVGLGAIIIVMTVLVDSPARLAVAAVAVVSAAVTARLSVWALIVQLRQVLWVVGVIFILQVVLTDWRRALVVCGVLLLAVTLAAMVTLTTRTTAMLDAATRAMTPLARFGFPVRQVAVALALTIRSIPLVVEIIGKVDEARRARGLRITPRIVFVPVIVGALRAADDFNEAMIARGID</sequence>
<dbReference type="PANTHER" id="PTHR33514:SF13">
    <property type="entry name" value="PROTEIN ABCI12, CHLOROPLASTIC"/>
    <property type="match status" value="1"/>
</dbReference>
<keyword evidence="3 5" id="KW-1133">Transmembrane helix</keyword>
<accession>A0A1W9YR19</accession>
<keyword evidence="4 5" id="KW-0472">Membrane</keyword>
<protein>
    <submittedName>
        <fullName evidence="6">Cobalt ABC transporter</fullName>
    </submittedName>
</protein>
<evidence type="ECO:0000256" key="1">
    <source>
        <dbReference type="ARBA" id="ARBA00004141"/>
    </source>
</evidence>
<dbReference type="PANTHER" id="PTHR33514">
    <property type="entry name" value="PROTEIN ABCI12, CHLOROPLASTIC"/>
    <property type="match status" value="1"/>
</dbReference>
<evidence type="ECO:0000256" key="3">
    <source>
        <dbReference type="ARBA" id="ARBA00022989"/>
    </source>
</evidence>
<dbReference type="InterPro" id="IPR003339">
    <property type="entry name" value="ABC/ECF_trnsptr_transmembrane"/>
</dbReference>
<feature type="transmembrane region" description="Helical" evidence="5">
    <location>
        <begin position="20"/>
        <end position="37"/>
    </location>
</feature>
<evidence type="ECO:0000256" key="5">
    <source>
        <dbReference type="SAM" id="Phobius"/>
    </source>
</evidence>
<evidence type="ECO:0000313" key="7">
    <source>
        <dbReference type="Proteomes" id="UP000192366"/>
    </source>
</evidence>